<sequence length="220" mass="24745">MNKIFFQLVCIIFFVSCSQRSDNKNKIEESADTITIASKSDDDPKSQNNKQTELPEVNEEFNSFLENFKKSELPIEIKGCSGGYTGDLMFDGNRFEQFIDLDAYSYIQIPSSGNFITVISLGIADCLYPIVNTYKLNGDKIDQKIVSIGYCGSDCGYTCEEYLTIKNNYSIYVADTISSSECDSLGSIIPETTKNYIIYKEGKILDNGKIKLSEEIKKEL</sequence>
<reference evidence="1 2" key="1">
    <citation type="submission" date="2022-11" db="EMBL/GenBank/DDBJ databases">
        <title>The characterization of three novel Bacteroidetes species and genomic analysis of their roles in tidal elemental geochemical cycles.</title>
        <authorList>
            <person name="Ma K."/>
        </authorList>
    </citation>
    <scope>NUCLEOTIDE SEQUENCE [LARGE SCALE GENOMIC DNA]</scope>
    <source>
        <strain evidence="1 2">M17</strain>
    </source>
</reference>
<proteinExistence type="predicted"/>
<dbReference type="Proteomes" id="UP001209885">
    <property type="component" value="Unassembled WGS sequence"/>
</dbReference>
<evidence type="ECO:0000313" key="2">
    <source>
        <dbReference type="Proteomes" id="UP001209885"/>
    </source>
</evidence>
<comment type="caution">
    <text evidence="1">The sequence shown here is derived from an EMBL/GenBank/DDBJ whole genome shotgun (WGS) entry which is preliminary data.</text>
</comment>
<keyword evidence="2" id="KW-1185">Reference proteome</keyword>
<dbReference type="EMBL" id="JAPFQN010000010">
    <property type="protein sequence ID" value="MCX2745641.1"/>
    <property type="molecule type" value="Genomic_DNA"/>
</dbReference>
<evidence type="ECO:0008006" key="3">
    <source>
        <dbReference type="Google" id="ProtNLM"/>
    </source>
</evidence>
<name>A0ABT3RVT5_9BACT</name>
<protein>
    <recommendedName>
        <fullName evidence="3">Lipoprotein</fullName>
    </recommendedName>
</protein>
<accession>A0ABT3RVT5</accession>
<gene>
    <name evidence="1" type="ORF">OO013_17295</name>
</gene>
<evidence type="ECO:0000313" key="1">
    <source>
        <dbReference type="EMBL" id="MCX2745641.1"/>
    </source>
</evidence>
<dbReference type="RefSeq" id="WP_266058239.1">
    <property type="nucleotide sequence ID" value="NZ_JAPFQN010000010.1"/>
</dbReference>
<dbReference type="PROSITE" id="PS51257">
    <property type="entry name" value="PROKAR_LIPOPROTEIN"/>
    <property type="match status" value="1"/>
</dbReference>
<organism evidence="1 2">
    <name type="scientific">Mangrovivirga halotolerans</name>
    <dbReference type="NCBI Taxonomy" id="2993936"/>
    <lineage>
        <taxon>Bacteria</taxon>
        <taxon>Pseudomonadati</taxon>
        <taxon>Bacteroidota</taxon>
        <taxon>Cytophagia</taxon>
        <taxon>Cytophagales</taxon>
        <taxon>Mangrovivirgaceae</taxon>
        <taxon>Mangrovivirga</taxon>
    </lineage>
</organism>